<evidence type="ECO:0000313" key="2">
    <source>
        <dbReference type="Proteomes" id="UP000664915"/>
    </source>
</evidence>
<dbReference type="Pfam" id="PF02945">
    <property type="entry name" value="Endonuclease_7"/>
    <property type="match status" value="1"/>
</dbReference>
<keyword evidence="1" id="KW-0378">Hydrolase</keyword>
<dbReference type="GeneID" id="77946377"/>
<dbReference type="RefSeq" id="YP_010670182.1">
    <property type="nucleotide sequence ID" value="NC_070963.1"/>
</dbReference>
<keyword evidence="1" id="KW-0540">Nuclease</keyword>
<name>A0A879R1V9_9CAUD</name>
<dbReference type="InterPro" id="IPR004211">
    <property type="entry name" value="Endonuclease_7"/>
</dbReference>
<dbReference type="InterPro" id="IPR044925">
    <property type="entry name" value="His-Me_finger_sf"/>
</dbReference>
<proteinExistence type="predicted"/>
<evidence type="ECO:0000313" key="1">
    <source>
        <dbReference type="EMBL" id="QPX48172.1"/>
    </source>
</evidence>
<dbReference type="Gene3D" id="3.40.1800.10">
    <property type="entry name" value="His-Me finger endonucleases"/>
    <property type="match status" value="1"/>
</dbReference>
<sequence length="136" mass="15736">MNTKICTKCKEEKPRDNISFPPHNKCKDGLDSWCRKCRANYRSEICRGKFRGQLTDDEVRKLKKQEKCDICGGNEIAGSRNNIHVGKLYALVMDHNHNSGKFRGMLCHHCNRGLGNFKDNINTLHAAIEYLRERDK</sequence>
<dbReference type="GO" id="GO:0004519">
    <property type="term" value="F:endonuclease activity"/>
    <property type="evidence" value="ECO:0007669"/>
    <property type="project" value="UniProtKB-KW"/>
</dbReference>
<dbReference type="Proteomes" id="UP000664915">
    <property type="component" value="Segment"/>
</dbReference>
<dbReference type="SUPFAM" id="SSF54060">
    <property type="entry name" value="His-Me finger endonucleases"/>
    <property type="match status" value="1"/>
</dbReference>
<accession>A0A879R1V9</accession>
<dbReference type="EMBL" id="MW015081">
    <property type="protein sequence ID" value="QPX48172.1"/>
    <property type="molecule type" value="Genomic_DNA"/>
</dbReference>
<reference evidence="1" key="1">
    <citation type="submission" date="2020-09" db="EMBL/GenBank/DDBJ databases">
        <authorList>
            <person name="Zhang D."/>
            <person name="Hatherill J.R."/>
            <person name="Ramirez J.F."/>
            <person name="Edinger B."/>
            <person name="Balarin R."/>
            <person name="Sullivan A."/>
            <person name="Humpal K.M."/>
            <person name="Guseva A."/>
            <person name="Butela K.A."/>
            <person name="Garlena R.A."/>
            <person name="Russell D.A."/>
            <person name="Pope W.H."/>
            <person name="Jacobs-Sera D."/>
            <person name="Hatfull G.F."/>
        </authorList>
    </citation>
    <scope>NUCLEOTIDE SEQUENCE</scope>
</reference>
<keyword evidence="1" id="KW-0255">Endonuclease</keyword>
<protein>
    <submittedName>
        <fullName evidence="1">Recombination endonuclease VII</fullName>
    </submittedName>
</protein>
<dbReference type="KEGG" id="vg:77946377"/>
<keyword evidence="2" id="KW-1185">Reference proteome</keyword>
<dbReference type="InterPro" id="IPR038563">
    <property type="entry name" value="Endonuclease_7_sf"/>
</dbReference>
<organism evidence="1 2">
    <name type="scientific">Synechococcus phage S-SRM01</name>
    <dbReference type="NCBI Taxonomy" id="2781608"/>
    <lineage>
        <taxon>Viruses</taxon>
        <taxon>Duplodnaviria</taxon>
        <taxon>Heunggongvirae</taxon>
        <taxon>Uroviricota</taxon>
        <taxon>Caudoviricetes</taxon>
        <taxon>Pantevenvirales</taxon>
        <taxon>Kyanoviridae</taxon>
        <taxon>Serangoonvirus</taxon>
        <taxon>Serangoonvirus essarone</taxon>
    </lineage>
</organism>